<name>A0A9D3SEY4_9TELE</name>
<evidence type="ECO:0000256" key="2">
    <source>
        <dbReference type="ARBA" id="ARBA00004496"/>
    </source>
</evidence>
<feature type="binding site" evidence="15">
    <location>
        <position position="313"/>
    </location>
    <ligand>
        <name>GTP</name>
        <dbReference type="ChEBI" id="CHEBI:37565"/>
    </ligand>
</feature>
<dbReference type="SMART" id="SM00177">
    <property type="entry name" value="ARF"/>
    <property type="match status" value="1"/>
</dbReference>
<keyword evidence="7 15" id="KW-0547">Nucleotide-binding</keyword>
<dbReference type="GO" id="GO:0005737">
    <property type="term" value="C:cytoplasm"/>
    <property type="evidence" value="ECO:0007669"/>
    <property type="project" value="UniProtKB-SubCell"/>
</dbReference>
<dbReference type="Pfam" id="PF00025">
    <property type="entry name" value="Arf"/>
    <property type="match status" value="1"/>
</dbReference>
<evidence type="ECO:0000256" key="15">
    <source>
        <dbReference type="PIRSR" id="PIRSR606689-1"/>
    </source>
</evidence>
<dbReference type="OrthoDB" id="5947521at2759"/>
<keyword evidence="4" id="KW-1003">Cell membrane</keyword>
<keyword evidence="10" id="KW-0539">Nucleus</keyword>
<keyword evidence="16" id="KW-0460">Magnesium</keyword>
<feature type="binding site" evidence="16">
    <location>
        <position position="269"/>
    </location>
    <ligand>
        <name>Mg(2+)</name>
        <dbReference type="ChEBI" id="CHEBI:18420"/>
    </ligand>
</feature>
<evidence type="ECO:0000256" key="1">
    <source>
        <dbReference type="ARBA" id="ARBA00004236"/>
    </source>
</evidence>
<dbReference type="NCBIfam" id="TIGR00231">
    <property type="entry name" value="small_GTP"/>
    <property type="match status" value="1"/>
</dbReference>
<evidence type="ECO:0000256" key="7">
    <source>
        <dbReference type="ARBA" id="ARBA00022741"/>
    </source>
</evidence>
<sequence length="434" mass="49514">MDQAHKMSTTEMMDSERSFTFNRQLLFTASQNLITSRSRIHRLVLPTAAARHTDLWEIKPPDFSPKLYRTLSLPRIKKKTLDSAILKEGLEELSQSLDRMPPVMQSKQEKKRNVPEFVRSYKPPALLELQLQFVKLGQFPRDPYKNPKPHNFRPCDEDLPDMVTSIAKDSGNLSLKTQYLGATIQPEPNPPKEETAWKMITFKPAEPKWDTRLILPKSPWPPMSATYTLASCFIKRVLLRDQSFQSKIRVIHFGSLHITILGLDSAGKTTVLYRLQFNEFVNTVPTKGFNTEKVKVALGRSGTVTFHFWDVGGQEKLRPLWKSYTRCTDGIVFVVDSVDAERMDEAKTELHKLAHASESQGVPMLIVANKQDLRNSMTLAEIEKMLALGELGTSTPWHLQPSCAIIGDGLLEGLKTLYDMILKQRKRLKQQKNK</sequence>
<accession>A0A9D3SEY4</accession>
<comment type="subunit">
    <text evidence="13">Interacts with CYTH2. Interacts with KPNA2; the interaction is direct. Does not interact with ARL4A.</text>
</comment>
<dbReference type="SMART" id="SM00178">
    <property type="entry name" value="SAR"/>
    <property type="match status" value="1"/>
</dbReference>
<dbReference type="Gene3D" id="3.40.50.300">
    <property type="entry name" value="P-loop containing nucleotide triphosphate hydrolases"/>
    <property type="match status" value="1"/>
</dbReference>
<dbReference type="SMART" id="SM00175">
    <property type="entry name" value="RAB"/>
    <property type="match status" value="1"/>
</dbReference>
<dbReference type="InterPro" id="IPR027417">
    <property type="entry name" value="P-loop_NTPase"/>
</dbReference>
<dbReference type="InterPro" id="IPR005225">
    <property type="entry name" value="Small_GTP-bd"/>
</dbReference>
<keyword evidence="8 15" id="KW-0342">GTP-binding</keyword>
<dbReference type="GO" id="GO:0005525">
    <property type="term" value="F:GTP binding"/>
    <property type="evidence" value="ECO:0007669"/>
    <property type="project" value="UniProtKB-KW"/>
</dbReference>
<feature type="binding site" evidence="15">
    <location>
        <begin position="262"/>
        <end position="269"/>
    </location>
    <ligand>
        <name>GTP</name>
        <dbReference type="ChEBI" id="CHEBI:37565"/>
    </ligand>
</feature>
<dbReference type="FunFam" id="3.40.50.300:FF:000658">
    <property type="entry name" value="ADP-ribosylation factor-like protein 4A"/>
    <property type="match status" value="1"/>
</dbReference>
<dbReference type="AlphaFoldDB" id="A0A9D3SEY4"/>
<dbReference type="SUPFAM" id="SSF52540">
    <property type="entry name" value="P-loop containing nucleoside triphosphate hydrolases"/>
    <property type="match status" value="1"/>
</dbReference>
<dbReference type="InterPro" id="IPR006689">
    <property type="entry name" value="Small_GTPase_ARF/SAR"/>
</dbReference>
<dbReference type="Proteomes" id="UP000824219">
    <property type="component" value="Linkage Group LG17"/>
</dbReference>
<proteinExistence type="predicted"/>
<evidence type="ECO:0000256" key="3">
    <source>
        <dbReference type="ARBA" id="ARBA00004604"/>
    </source>
</evidence>
<dbReference type="PROSITE" id="PS51417">
    <property type="entry name" value="ARF"/>
    <property type="match status" value="1"/>
</dbReference>
<evidence type="ECO:0000256" key="12">
    <source>
        <dbReference type="ARBA" id="ARBA00055358"/>
    </source>
</evidence>
<protein>
    <recommendedName>
        <fullName evidence="14">ADP-ribosylation factor-like protein 4A</fullName>
    </recommendedName>
</protein>
<keyword evidence="18" id="KW-1185">Reference proteome</keyword>
<gene>
    <name evidence="17" type="ORF">KOW79_014570</name>
</gene>
<feature type="binding site" evidence="16">
    <location>
        <position position="286"/>
    </location>
    <ligand>
        <name>Mg(2+)</name>
        <dbReference type="ChEBI" id="CHEBI:18420"/>
    </ligand>
</feature>
<evidence type="ECO:0000256" key="4">
    <source>
        <dbReference type="ARBA" id="ARBA00022475"/>
    </source>
</evidence>
<evidence type="ECO:0000256" key="11">
    <source>
        <dbReference type="ARBA" id="ARBA00023288"/>
    </source>
</evidence>
<dbReference type="GO" id="GO:0003924">
    <property type="term" value="F:GTPase activity"/>
    <property type="evidence" value="ECO:0007669"/>
    <property type="project" value="InterPro"/>
</dbReference>
<keyword evidence="6" id="KW-0519">Myristate</keyword>
<evidence type="ECO:0000256" key="16">
    <source>
        <dbReference type="PIRSR" id="PIRSR606689-2"/>
    </source>
</evidence>
<evidence type="ECO:0000313" key="18">
    <source>
        <dbReference type="Proteomes" id="UP000824219"/>
    </source>
</evidence>
<evidence type="ECO:0000313" key="17">
    <source>
        <dbReference type="EMBL" id="KAG7321712.1"/>
    </source>
</evidence>
<dbReference type="PANTHER" id="PTHR11711">
    <property type="entry name" value="ADP RIBOSYLATION FACTOR-RELATED"/>
    <property type="match status" value="1"/>
</dbReference>
<keyword evidence="11" id="KW-0449">Lipoprotein</keyword>
<dbReference type="EMBL" id="JAHKSW010000017">
    <property type="protein sequence ID" value="KAG7321712.1"/>
    <property type="molecule type" value="Genomic_DNA"/>
</dbReference>
<dbReference type="GO" id="GO:0005886">
    <property type="term" value="C:plasma membrane"/>
    <property type="evidence" value="ECO:0007669"/>
    <property type="project" value="UniProtKB-SubCell"/>
</dbReference>
<evidence type="ECO:0000256" key="5">
    <source>
        <dbReference type="ARBA" id="ARBA00022490"/>
    </source>
</evidence>
<dbReference type="PRINTS" id="PR00449">
    <property type="entry name" value="RASTRNSFRMNG"/>
</dbReference>
<organism evidence="17 18">
    <name type="scientific">Hemibagrus wyckioides</name>
    <dbReference type="NCBI Taxonomy" id="337641"/>
    <lineage>
        <taxon>Eukaryota</taxon>
        <taxon>Metazoa</taxon>
        <taxon>Chordata</taxon>
        <taxon>Craniata</taxon>
        <taxon>Vertebrata</taxon>
        <taxon>Euteleostomi</taxon>
        <taxon>Actinopterygii</taxon>
        <taxon>Neopterygii</taxon>
        <taxon>Teleostei</taxon>
        <taxon>Ostariophysi</taxon>
        <taxon>Siluriformes</taxon>
        <taxon>Bagridae</taxon>
        <taxon>Hemibagrus</taxon>
    </lineage>
</organism>
<dbReference type="PROSITE" id="PS51419">
    <property type="entry name" value="RAB"/>
    <property type="match status" value="1"/>
</dbReference>
<keyword evidence="16" id="KW-0479">Metal-binding</keyword>
<dbReference type="InterPro" id="IPR024156">
    <property type="entry name" value="Small_GTPase_ARF"/>
</dbReference>
<evidence type="ECO:0000256" key="13">
    <source>
        <dbReference type="ARBA" id="ARBA00066179"/>
    </source>
</evidence>
<comment type="caution">
    <text evidence="17">The sequence shown here is derived from an EMBL/GenBank/DDBJ whole genome shotgun (WGS) entry which is preliminary data.</text>
</comment>
<evidence type="ECO:0000256" key="14">
    <source>
        <dbReference type="ARBA" id="ARBA00072379"/>
    </source>
</evidence>
<feature type="binding site" evidence="15">
    <location>
        <begin position="369"/>
        <end position="372"/>
    </location>
    <ligand>
        <name>GTP</name>
        <dbReference type="ChEBI" id="CHEBI:37565"/>
    </ligand>
</feature>
<dbReference type="CDD" id="cd04152">
    <property type="entry name" value="Arl4_Arl7"/>
    <property type="match status" value="1"/>
</dbReference>
<evidence type="ECO:0000256" key="8">
    <source>
        <dbReference type="ARBA" id="ARBA00023134"/>
    </source>
</evidence>
<dbReference type="GO" id="GO:0046872">
    <property type="term" value="F:metal ion binding"/>
    <property type="evidence" value="ECO:0007669"/>
    <property type="project" value="UniProtKB-KW"/>
</dbReference>
<comment type="function">
    <text evidence="12">Small GTP-binding protein which cycles between an inactive GDP-bound and an active GTP-bound form, and the rate of cycling is regulated by guanine nucleotide exchange factors (GEF) and GTPase-activating proteins (GAP). GTP-binding protein that does not act as an allosteric activator of the cholera toxin catalytic subunit. Recruits CYTH1, CYTH2, CYTH3 and CYTH4 to the plasma membrane in GDP-bound form.</text>
</comment>
<keyword evidence="5" id="KW-0963">Cytoplasm</keyword>
<evidence type="ECO:0000256" key="6">
    <source>
        <dbReference type="ARBA" id="ARBA00022707"/>
    </source>
</evidence>
<dbReference type="GO" id="GO:0005730">
    <property type="term" value="C:nucleolus"/>
    <property type="evidence" value="ECO:0007669"/>
    <property type="project" value="UniProtKB-SubCell"/>
</dbReference>
<reference evidence="17 18" key="1">
    <citation type="submission" date="2021-06" db="EMBL/GenBank/DDBJ databases">
        <title>Chromosome-level genome assembly of the red-tail catfish (Hemibagrus wyckioides).</title>
        <authorList>
            <person name="Shao F."/>
        </authorList>
    </citation>
    <scope>NUCLEOTIDE SEQUENCE [LARGE SCALE GENOMIC DNA]</scope>
    <source>
        <strain evidence="17">EC202008001</strain>
        <tissue evidence="17">Blood</tissue>
    </source>
</reference>
<comment type="subcellular location">
    <subcellularLocation>
        <location evidence="1">Cell membrane</location>
    </subcellularLocation>
    <subcellularLocation>
        <location evidence="2">Cytoplasm</location>
    </subcellularLocation>
    <subcellularLocation>
        <location evidence="3">Nucleus</location>
        <location evidence="3">Nucleolus</location>
    </subcellularLocation>
</comment>
<evidence type="ECO:0000256" key="10">
    <source>
        <dbReference type="ARBA" id="ARBA00023242"/>
    </source>
</evidence>
<keyword evidence="9" id="KW-0472">Membrane</keyword>
<evidence type="ECO:0000256" key="9">
    <source>
        <dbReference type="ARBA" id="ARBA00023136"/>
    </source>
</evidence>